<dbReference type="AlphaFoldDB" id="A0A453DKP7"/>
<evidence type="ECO:0000313" key="3">
    <source>
        <dbReference type="Proteomes" id="UP000015105"/>
    </source>
</evidence>
<feature type="transmembrane region" description="Helical" evidence="1">
    <location>
        <begin position="48"/>
        <end position="68"/>
    </location>
</feature>
<protein>
    <submittedName>
        <fullName evidence="2">Uncharacterized protein</fullName>
    </submittedName>
</protein>
<feature type="transmembrane region" description="Helical" evidence="1">
    <location>
        <begin position="12"/>
        <end position="36"/>
    </location>
</feature>
<keyword evidence="3" id="KW-1185">Reference proteome</keyword>
<reference evidence="2" key="3">
    <citation type="journal article" date="2017" name="Nature">
        <title>Genome sequence of the progenitor of the wheat D genome Aegilops tauschii.</title>
        <authorList>
            <person name="Luo M.C."/>
            <person name="Gu Y.Q."/>
            <person name="Puiu D."/>
            <person name="Wang H."/>
            <person name="Twardziok S.O."/>
            <person name="Deal K.R."/>
            <person name="Huo N."/>
            <person name="Zhu T."/>
            <person name="Wang L."/>
            <person name="Wang Y."/>
            <person name="McGuire P.E."/>
            <person name="Liu S."/>
            <person name="Long H."/>
            <person name="Ramasamy R.K."/>
            <person name="Rodriguez J.C."/>
            <person name="Van S.L."/>
            <person name="Yuan L."/>
            <person name="Wang Z."/>
            <person name="Xia Z."/>
            <person name="Xiao L."/>
            <person name="Anderson O.D."/>
            <person name="Ouyang S."/>
            <person name="Liang Y."/>
            <person name="Zimin A.V."/>
            <person name="Pertea G."/>
            <person name="Qi P."/>
            <person name="Bennetzen J.L."/>
            <person name="Dai X."/>
            <person name="Dawson M.W."/>
            <person name="Muller H.G."/>
            <person name="Kugler K."/>
            <person name="Rivarola-Duarte L."/>
            <person name="Spannagl M."/>
            <person name="Mayer K.F.X."/>
            <person name="Lu F.H."/>
            <person name="Bevan M.W."/>
            <person name="Leroy P."/>
            <person name="Li P."/>
            <person name="You F.M."/>
            <person name="Sun Q."/>
            <person name="Liu Z."/>
            <person name="Lyons E."/>
            <person name="Wicker T."/>
            <person name="Salzberg S.L."/>
            <person name="Devos K.M."/>
            <person name="Dvorak J."/>
        </authorList>
    </citation>
    <scope>NUCLEOTIDE SEQUENCE [LARGE SCALE GENOMIC DNA]</scope>
    <source>
        <strain evidence="2">cv. AL8/78</strain>
    </source>
</reference>
<dbReference type="Proteomes" id="UP000015105">
    <property type="component" value="Chromosome 2D"/>
</dbReference>
<reference evidence="3" key="1">
    <citation type="journal article" date="2014" name="Science">
        <title>Ancient hybridizations among the ancestral genomes of bread wheat.</title>
        <authorList>
            <consortium name="International Wheat Genome Sequencing Consortium,"/>
            <person name="Marcussen T."/>
            <person name="Sandve S.R."/>
            <person name="Heier L."/>
            <person name="Spannagl M."/>
            <person name="Pfeifer M."/>
            <person name="Jakobsen K.S."/>
            <person name="Wulff B.B."/>
            <person name="Steuernagel B."/>
            <person name="Mayer K.F."/>
            <person name="Olsen O.A."/>
        </authorList>
    </citation>
    <scope>NUCLEOTIDE SEQUENCE [LARGE SCALE GENOMIC DNA]</scope>
    <source>
        <strain evidence="3">cv. AL8/78</strain>
    </source>
</reference>
<keyword evidence="1" id="KW-0812">Transmembrane</keyword>
<name>A0A453DKP7_AEGTS</name>
<proteinExistence type="predicted"/>
<accession>A0A453DKP7</accession>
<evidence type="ECO:0000313" key="2">
    <source>
        <dbReference type="EnsemblPlants" id="AET2Gv21288000.1"/>
    </source>
</evidence>
<reference evidence="2" key="5">
    <citation type="journal article" date="2021" name="G3 (Bethesda)">
        <title>Aegilops tauschii genome assembly Aet v5.0 features greater sequence contiguity and improved annotation.</title>
        <authorList>
            <person name="Wang L."/>
            <person name="Zhu T."/>
            <person name="Rodriguez J.C."/>
            <person name="Deal K.R."/>
            <person name="Dubcovsky J."/>
            <person name="McGuire P.E."/>
            <person name="Lux T."/>
            <person name="Spannagl M."/>
            <person name="Mayer K.F.X."/>
            <person name="Baldrich P."/>
            <person name="Meyers B.C."/>
            <person name="Huo N."/>
            <person name="Gu Y.Q."/>
            <person name="Zhou H."/>
            <person name="Devos K.M."/>
            <person name="Bennetzen J.L."/>
            <person name="Unver T."/>
            <person name="Budak H."/>
            <person name="Gulick P.J."/>
            <person name="Galiba G."/>
            <person name="Kalapos B."/>
            <person name="Nelson D.R."/>
            <person name="Li P."/>
            <person name="You F.M."/>
            <person name="Luo M.C."/>
            <person name="Dvorak J."/>
        </authorList>
    </citation>
    <scope>NUCLEOTIDE SEQUENCE [LARGE SCALE GENOMIC DNA]</scope>
    <source>
        <strain evidence="2">cv. AL8/78</strain>
    </source>
</reference>
<dbReference type="Gramene" id="AET2Gv21288000.1">
    <property type="protein sequence ID" value="AET2Gv21288000.1"/>
    <property type="gene ID" value="AET2Gv21288000"/>
</dbReference>
<reference evidence="3" key="2">
    <citation type="journal article" date="2017" name="Nat. Plants">
        <title>The Aegilops tauschii genome reveals multiple impacts of transposons.</title>
        <authorList>
            <person name="Zhao G."/>
            <person name="Zou C."/>
            <person name="Li K."/>
            <person name="Wang K."/>
            <person name="Li T."/>
            <person name="Gao L."/>
            <person name="Zhang X."/>
            <person name="Wang H."/>
            <person name="Yang Z."/>
            <person name="Liu X."/>
            <person name="Jiang W."/>
            <person name="Mao L."/>
            <person name="Kong X."/>
            <person name="Jiao Y."/>
            <person name="Jia J."/>
        </authorList>
    </citation>
    <scope>NUCLEOTIDE SEQUENCE [LARGE SCALE GENOMIC DNA]</scope>
    <source>
        <strain evidence="3">cv. AL8/78</strain>
    </source>
</reference>
<organism evidence="2 3">
    <name type="scientific">Aegilops tauschii subsp. strangulata</name>
    <name type="common">Goatgrass</name>
    <dbReference type="NCBI Taxonomy" id="200361"/>
    <lineage>
        <taxon>Eukaryota</taxon>
        <taxon>Viridiplantae</taxon>
        <taxon>Streptophyta</taxon>
        <taxon>Embryophyta</taxon>
        <taxon>Tracheophyta</taxon>
        <taxon>Spermatophyta</taxon>
        <taxon>Magnoliopsida</taxon>
        <taxon>Liliopsida</taxon>
        <taxon>Poales</taxon>
        <taxon>Poaceae</taxon>
        <taxon>BOP clade</taxon>
        <taxon>Pooideae</taxon>
        <taxon>Triticodae</taxon>
        <taxon>Triticeae</taxon>
        <taxon>Triticinae</taxon>
        <taxon>Aegilops</taxon>
    </lineage>
</organism>
<keyword evidence="1" id="KW-0472">Membrane</keyword>
<evidence type="ECO:0000256" key="1">
    <source>
        <dbReference type="SAM" id="Phobius"/>
    </source>
</evidence>
<keyword evidence="1" id="KW-1133">Transmembrane helix</keyword>
<reference evidence="2" key="4">
    <citation type="submission" date="2019-03" db="UniProtKB">
        <authorList>
            <consortium name="EnsemblPlants"/>
        </authorList>
    </citation>
    <scope>IDENTIFICATION</scope>
</reference>
<dbReference type="EnsemblPlants" id="AET2Gv21288000.1">
    <property type="protein sequence ID" value="AET2Gv21288000.1"/>
    <property type="gene ID" value="AET2Gv21288000"/>
</dbReference>
<sequence length="108" mass="12189">MLCCLKSSVPFYCLLGLFHFMATCSETLFIIAAHQVTSKALDPEPEPYLIFIWCLLLGALLSTCMYVAEPEPYLIFIRSSVQWAAATEILSLQSLYLQTTQKGIQNIY</sequence>